<accession>A0A2K1X274</accession>
<keyword evidence="2" id="KW-1185">Reference proteome</keyword>
<name>A0A2K1X274_POPTR</name>
<proteinExistence type="predicted"/>
<dbReference type="AlphaFoldDB" id="A0A2K1X274"/>
<sequence length="94" mass="11548">MHIVIMRMRHDSTQPPQLSNTSLFQGHYQNTYDACRRLREREREELQSIGKRLAAWDHIYTESVHRSPSGQHYLVLFFENLRTMFRIWFKLFRH</sequence>
<dbReference type="EMBL" id="CM009306">
    <property type="protein sequence ID" value="PNS94881.1"/>
    <property type="molecule type" value="Genomic_DNA"/>
</dbReference>
<dbReference type="Proteomes" id="UP000006729">
    <property type="component" value="Chromosome 17"/>
</dbReference>
<evidence type="ECO:0000313" key="1">
    <source>
        <dbReference type="EMBL" id="PNS94881.1"/>
    </source>
</evidence>
<gene>
    <name evidence="1" type="ORF">POPTR_017G024900</name>
</gene>
<protein>
    <submittedName>
        <fullName evidence="1">Uncharacterized protein</fullName>
    </submittedName>
</protein>
<evidence type="ECO:0000313" key="2">
    <source>
        <dbReference type="Proteomes" id="UP000006729"/>
    </source>
</evidence>
<dbReference type="InParanoid" id="A0A2K1X274"/>
<reference evidence="1 2" key="1">
    <citation type="journal article" date="2006" name="Science">
        <title>The genome of black cottonwood, Populus trichocarpa (Torr. &amp; Gray).</title>
        <authorList>
            <person name="Tuskan G.A."/>
            <person name="Difazio S."/>
            <person name="Jansson S."/>
            <person name="Bohlmann J."/>
            <person name="Grigoriev I."/>
            <person name="Hellsten U."/>
            <person name="Putnam N."/>
            <person name="Ralph S."/>
            <person name="Rombauts S."/>
            <person name="Salamov A."/>
            <person name="Schein J."/>
            <person name="Sterck L."/>
            <person name="Aerts A."/>
            <person name="Bhalerao R.R."/>
            <person name="Bhalerao R.P."/>
            <person name="Blaudez D."/>
            <person name="Boerjan W."/>
            <person name="Brun A."/>
            <person name="Brunner A."/>
            <person name="Busov V."/>
            <person name="Campbell M."/>
            <person name="Carlson J."/>
            <person name="Chalot M."/>
            <person name="Chapman J."/>
            <person name="Chen G.L."/>
            <person name="Cooper D."/>
            <person name="Coutinho P.M."/>
            <person name="Couturier J."/>
            <person name="Covert S."/>
            <person name="Cronk Q."/>
            <person name="Cunningham R."/>
            <person name="Davis J."/>
            <person name="Degroeve S."/>
            <person name="Dejardin A."/>
            <person name="Depamphilis C."/>
            <person name="Detter J."/>
            <person name="Dirks B."/>
            <person name="Dubchak I."/>
            <person name="Duplessis S."/>
            <person name="Ehlting J."/>
            <person name="Ellis B."/>
            <person name="Gendler K."/>
            <person name="Goodstein D."/>
            <person name="Gribskov M."/>
            <person name="Grimwood J."/>
            <person name="Groover A."/>
            <person name="Gunter L."/>
            <person name="Hamberger B."/>
            <person name="Heinze B."/>
            <person name="Helariutta Y."/>
            <person name="Henrissat B."/>
            <person name="Holligan D."/>
            <person name="Holt R."/>
            <person name="Huang W."/>
            <person name="Islam-Faridi N."/>
            <person name="Jones S."/>
            <person name="Jones-Rhoades M."/>
            <person name="Jorgensen R."/>
            <person name="Joshi C."/>
            <person name="Kangasjarvi J."/>
            <person name="Karlsson J."/>
            <person name="Kelleher C."/>
            <person name="Kirkpatrick R."/>
            <person name="Kirst M."/>
            <person name="Kohler A."/>
            <person name="Kalluri U."/>
            <person name="Larimer F."/>
            <person name="Leebens-Mack J."/>
            <person name="Leple J.C."/>
            <person name="Locascio P."/>
            <person name="Lou Y."/>
            <person name="Lucas S."/>
            <person name="Martin F."/>
            <person name="Montanini B."/>
            <person name="Napoli C."/>
            <person name="Nelson D.R."/>
            <person name="Nelson C."/>
            <person name="Nieminen K."/>
            <person name="Nilsson O."/>
            <person name="Pereda V."/>
            <person name="Peter G."/>
            <person name="Philippe R."/>
            <person name="Pilate G."/>
            <person name="Poliakov A."/>
            <person name="Razumovskaya J."/>
            <person name="Richardson P."/>
            <person name="Rinaldi C."/>
            <person name="Ritland K."/>
            <person name="Rouze P."/>
            <person name="Ryaboy D."/>
            <person name="Schmutz J."/>
            <person name="Schrader J."/>
            <person name="Segerman B."/>
            <person name="Shin H."/>
            <person name="Siddiqui A."/>
            <person name="Sterky F."/>
            <person name="Terry A."/>
            <person name="Tsai C.J."/>
            <person name="Uberbacher E."/>
            <person name="Unneberg P."/>
            <person name="Vahala J."/>
            <person name="Wall K."/>
            <person name="Wessler S."/>
            <person name="Yang G."/>
            <person name="Yin T."/>
            <person name="Douglas C."/>
            <person name="Marra M."/>
            <person name="Sandberg G."/>
            <person name="Van de Peer Y."/>
            <person name="Rokhsar D."/>
        </authorList>
    </citation>
    <scope>NUCLEOTIDE SEQUENCE [LARGE SCALE GENOMIC DNA]</scope>
    <source>
        <strain evidence="2">cv. Nisqually</strain>
    </source>
</reference>
<organism evidence="1 2">
    <name type="scientific">Populus trichocarpa</name>
    <name type="common">Western balsam poplar</name>
    <name type="synonym">Populus balsamifera subsp. trichocarpa</name>
    <dbReference type="NCBI Taxonomy" id="3694"/>
    <lineage>
        <taxon>Eukaryota</taxon>
        <taxon>Viridiplantae</taxon>
        <taxon>Streptophyta</taxon>
        <taxon>Embryophyta</taxon>
        <taxon>Tracheophyta</taxon>
        <taxon>Spermatophyta</taxon>
        <taxon>Magnoliopsida</taxon>
        <taxon>eudicotyledons</taxon>
        <taxon>Gunneridae</taxon>
        <taxon>Pentapetalae</taxon>
        <taxon>rosids</taxon>
        <taxon>fabids</taxon>
        <taxon>Malpighiales</taxon>
        <taxon>Salicaceae</taxon>
        <taxon>Saliceae</taxon>
        <taxon>Populus</taxon>
    </lineage>
</organism>